<evidence type="ECO:0000256" key="1">
    <source>
        <dbReference type="SAM" id="MobiDB-lite"/>
    </source>
</evidence>
<dbReference type="GO" id="GO:0000987">
    <property type="term" value="F:cis-regulatory region sequence-specific DNA binding"/>
    <property type="evidence" value="ECO:0007669"/>
    <property type="project" value="TreeGrafter"/>
</dbReference>
<name>A0A1E7FYE6_9STRA</name>
<evidence type="ECO:0000313" key="2">
    <source>
        <dbReference type="EMBL" id="OEU23167.1"/>
    </source>
</evidence>
<gene>
    <name evidence="2" type="ORF">FRACYDRAFT_233337</name>
</gene>
<feature type="compositionally biased region" description="Low complexity" evidence="1">
    <location>
        <begin position="531"/>
        <end position="541"/>
    </location>
</feature>
<feature type="region of interest" description="Disordered" evidence="1">
    <location>
        <begin position="1"/>
        <end position="141"/>
    </location>
</feature>
<feature type="compositionally biased region" description="Basic residues" evidence="1">
    <location>
        <begin position="483"/>
        <end position="511"/>
    </location>
</feature>
<dbReference type="EMBL" id="KV784353">
    <property type="protein sequence ID" value="OEU23167.1"/>
    <property type="molecule type" value="Genomic_DNA"/>
</dbReference>
<dbReference type="Proteomes" id="UP000095751">
    <property type="component" value="Unassembled WGS sequence"/>
</dbReference>
<organism evidence="2 3">
    <name type="scientific">Fragilariopsis cylindrus CCMP1102</name>
    <dbReference type="NCBI Taxonomy" id="635003"/>
    <lineage>
        <taxon>Eukaryota</taxon>
        <taxon>Sar</taxon>
        <taxon>Stramenopiles</taxon>
        <taxon>Ochrophyta</taxon>
        <taxon>Bacillariophyta</taxon>
        <taxon>Bacillariophyceae</taxon>
        <taxon>Bacillariophycidae</taxon>
        <taxon>Bacillariales</taxon>
        <taxon>Bacillariaceae</taxon>
        <taxon>Fragilariopsis</taxon>
    </lineage>
</organism>
<sequence>MPRRTTRNNVLISNNKNEETEEEEDDDDAIMIQQEDSDENDDDDEMKKKKQYVLDGIRYSNYPDFVTAKRKRNQKVLNDLGFKNNNNNNNNSKKKKKKKKKSSSSKKNSKEKPTSEKEEEEEEEEPSSPAQQQRQRRLMSSSSYYEDYYSNNDYDDPCISLSFETASHAAPVSAVSAVTRTSTSQSTVTSQSTIEIKTDPFDELSDCLLRLKQASKEEEEKEEVVTLLKKILSRVAPPAPAPANACGTDGDGDGDGHYFHRDRYLKAFDELNGMHTILQLFRSLHTNTSTSTSYDHNIEAISKSVIQILRDVLFVQQEMGLELLLLIITNEYYYRKSISDYSIITINGASTENSAATTRCSPRRRSSTRSVNCSDSTTFAAAAAAAATNDNCNDDRITINNKPEDVLKMICDVWSIYVNVTYYTSITQIMGREQILILADTAYWSITTLDYNVTNELIQLGLITPSPSVVEEEEEEEEAVRKNNVKRKGKQKKSISKSMVKKSSGRKRKSKGSSDNDDGGIIAEGVKNQKSDSSNNNNNMDENNENRITDLRPILGTIRNLIADPIITKRDWDVKFLLPKLLDVLCKEREPQQNKQRQQQRQVTLTQQQHQHQHQQVLEYDDDIIFRWTEQEENTVWNVLDVLKICSVERILSDPSDVERLVALYIRYLKKFGPSSIRIVRCVLNLVDGLLFIQQYDGGDNEGGEDTNARIPAVKAIIKRSSYKLQLNSLLNIYDCNSGHSNNNSSNNITEQNKIHEEIQTAISKLVML</sequence>
<evidence type="ECO:0000313" key="3">
    <source>
        <dbReference type="Proteomes" id="UP000095751"/>
    </source>
</evidence>
<dbReference type="GO" id="GO:0000981">
    <property type="term" value="F:DNA-binding transcription factor activity, RNA polymerase II-specific"/>
    <property type="evidence" value="ECO:0007669"/>
    <property type="project" value="TreeGrafter"/>
</dbReference>
<accession>A0A1E7FYE6</accession>
<dbReference type="GO" id="GO:0005634">
    <property type="term" value="C:nucleus"/>
    <property type="evidence" value="ECO:0007669"/>
    <property type="project" value="TreeGrafter"/>
</dbReference>
<dbReference type="PANTHER" id="PTHR14596">
    <property type="entry name" value="ZINC FINGER PROTEIN"/>
    <property type="match status" value="1"/>
</dbReference>
<dbReference type="AlphaFoldDB" id="A0A1E7FYE6"/>
<feature type="compositionally biased region" description="Acidic residues" evidence="1">
    <location>
        <begin position="117"/>
        <end position="126"/>
    </location>
</feature>
<dbReference type="InParanoid" id="A0A1E7FYE6"/>
<reference evidence="2 3" key="1">
    <citation type="submission" date="2016-09" db="EMBL/GenBank/DDBJ databases">
        <title>Extensive genetic diversity and differential bi-allelic expression allows diatom success in the polar Southern Ocean.</title>
        <authorList>
            <consortium name="DOE Joint Genome Institute"/>
            <person name="Mock T."/>
            <person name="Otillar R.P."/>
            <person name="Strauss J."/>
            <person name="Dupont C."/>
            <person name="Frickenhaus S."/>
            <person name="Maumus F."/>
            <person name="Mcmullan M."/>
            <person name="Sanges R."/>
            <person name="Schmutz J."/>
            <person name="Toseland A."/>
            <person name="Valas R."/>
            <person name="Veluchamy A."/>
            <person name="Ward B.J."/>
            <person name="Allen A."/>
            <person name="Barry K."/>
            <person name="Falciatore A."/>
            <person name="Ferrante M."/>
            <person name="Fortunato A.E."/>
            <person name="Gloeckner G."/>
            <person name="Gruber A."/>
            <person name="Hipkin R."/>
            <person name="Janech M."/>
            <person name="Kroth P."/>
            <person name="Leese F."/>
            <person name="Lindquist E."/>
            <person name="Lyon B.R."/>
            <person name="Martin J."/>
            <person name="Mayer C."/>
            <person name="Parker M."/>
            <person name="Quesneville H."/>
            <person name="Raymond J."/>
            <person name="Uhlig C."/>
            <person name="Valentin K.U."/>
            <person name="Worden A.Z."/>
            <person name="Armbrust E.V."/>
            <person name="Bowler C."/>
            <person name="Green B."/>
            <person name="Moulton V."/>
            <person name="Van Oosterhout C."/>
            <person name="Grigoriev I."/>
        </authorList>
    </citation>
    <scope>NUCLEOTIDE SEQUENCE [LARGE SCALE GENOMIC DNA]</scope>
    <source>
        <strain evidence="2 3">CCMP1102</strain>
    </source>
</reference>
<dbReference type="KEGG" id="fcy:FRACYDRAFT_233337"/>
<proteinExistence type="predicted"/>
<feature type="compositionally biased region" description="Low complexity" evidence="1">
    <location>
        <begin position="127"/>
        <end position="141"/>
    </location>
</feature>
<keyword evidence="3" id="KW-1185">Reference proteome</keyword>
<feature type="region of interest" description="Disordered" evidence="1">
    <location>
        <begin position="467"/>
        <end position="545"/>
    </location>
</feature>
<feature type="compositionally biased region" description="Acidic residues" evidence="1">
    <location>
        <begin position="19"/>
        <end position="44"/>
    </location>
</feature>
<dbReference type="GO" id="GO:0042594">
    <property type="term" value="P:response to starvation"/>
    <property type="evidence" value="ECO:0007669"/>
    <property type="project" value="TreeGrafter"/>
</dbReference>
<protein>
    <submittedName>
        <fullName evidence="2">Uncharacterized protein</fullName>
    </submittedName>
</protein>
<dbReference type="PANTHER" id="PTHR14596:SF72">
    <property type="entry name" value="ZINC FINGER PROTEIN MSN2-RELATED"/>
    <property type="match status" value="1"/>
</dbReference>
<feature type="compositionally biased region" description="Basic residues" evidence="1">
    <location>
        <begin position="92"/>
        <end position="107"/>
    </location>
</feature>